<dbReference type="Gene3D" id="2.60.40.2310">
    <property type="match status" value="1"/>
</dbReference>
<evidence type="ECO:0000313" key="3">
    <source>
        <dbReference type="Proteomes" id="UP001604277"/>
    </source>
</evidence>
<evidence type="ECO:0000259" key="1">
    <source>
        <dbReference type="Pfam" id="PF17766"/>
    </source>
</evidence>
<keyword evidence="3" id="KW-1185">Reference proteome</keyword>
<proteinExistence type="predicted"/>
<reference evidence="3" key="1">
    <citation type="submission" date="2024-07" db="EMBL/GenBank/DDBJ databases">
        <title>Two chromosome-level genome assemblies of Korean endemic species Abeliophyllum distichum and Forsythia ovata (Oleaceae).</title>
        <authorList>
            <person name="Jang H."/>
        </authorList>
    </citation>
    <scope>NUCLEOTIDE SEQUENCE [LARGE SCALE GENOMIC DNA]</scope>
</reference>
<gene>
    <name evidence="2" type="ORF">Fot_46784</name>
</gene>
<name>A0ABD1QNG4_9LAMI</name>
<comment type="caution">
    <text evidence="2">The sequence shown here is derived from an EMBL/GenBank/DDBJ whole genome shotgun (WGS) entry which is preliminary data.</text>
</comment>
<dbReference type="EMBL" id="JBFOLJ010000014">
    <property type="protein sequence ID" value="KAL2477770.1"/>
    <property type="molecule type" value="Genomic_DNA"/>
</dbReference>
<dbReference type="Proteomes" id="UP001604277">
    <property type="component" value="Unassembled WGS sequence"/>
</dbReference>
<dbReference type="AlphaFoldDB" id="A0ABD1QNG4"/>
<dbReference type="InterPro" id="IPR041469">
    <property type="entry name" value="Subtilisin-like_FN3"/>
</dbReference>
<organism evidence="2 3">
    <name type="scientific">Forsythia ovata</name>
    <dbReference type="NCBI Taxonomy" id="205694"/>
    <lineage>
        <taxon>Eukaryota</taxon>
        <taxon>Viridiplantae</taxon>
        <taxon>Streptophyta</taxon>
        <taxon>Embryophyta</taxon>
        <taxon>Tracheophyta</taxon>
        <taxon>Spermatophyta</taxon>
        <taxon>Magnoliopsida</taxon>
        <taxon>eudicotyledons</taxon>
        <taxon>Gunneridae</taxon>
        <taxon>Pentapetalae</taxon>
        <taxon>asterids</taxon>
        <taxon>lamiids</taxon>
        <taxon>Lamiales</taxon>
        <taxon>Oleaceae</taxon>
        <taxon>Forsythieae</taxon>
        <taxon>Forsythia</taxon>
    </lineage>
</organism>
<evidence type="ECO:0000313" key="2">
    <source>
        <dbReference type="EMBL" id="KAL2477770.1"/>
    </source>
</evidence>
<dbReference type="Pfam" id="PF17766">
    <property type="entry name" value="fn3_6"/>
    <property type="match status" value="1"/>
</dbReference>
<feature type="domain" description="Subtilisin-like protease fibronectin type-III" evidence="1">
    <location>
        <begin position="21"/>
        <end position="122"/>
    </location>
</feature>
<accession>A0ABD1QNG4</accession>
<sequence>MALFAGGNFTCPNAADLQPGDLNYPSFTVVFNTNAQNVTATYKRTVTNVGTPVSTYVVQVTEPKGVSIVVEPEVMNFQKIGEKLSYTVSFVGTGGSTVSSNFTFGSLVWISQKCSVRSPIAVTWK</sequence>
<protein>
    <submittedName>
        <fullName evidence="2">Subtilisin-like protease SBT1.1</fullName>
    </submittedName>
</protein>